<dbReference type="AlphaFoldDB" id="A0A9J5YYX9"/>
<proteinExistence type="inferred from homology"/>
<dbReference type="PANTHER" id="PTHR48017">
    <property type="entry name" value="OS05G0424000 PROTEIN-RELATED"/>
    <property type="match status" value="1"/>
</dbReference>
<feature type="transmembrane region" description="Helical" evidence="9">
    <location>
        <begin position="180"/>
        <end position="201"/>
    </location>
</feature>
<dbReference type="Proteomes" id="UP000824120">
    <property type="component" value="Chromosome 5"/>
</dbReference>
<accession>A0A9J5YYX9</accession>
<dbReference type="EMBL" id="JACXVP010000005">
    <property type="protein sequence ID" value="KAG5604976.1"/>
    <property type="molecule type" value="Genomic_DNA"/>
</dbReference>
<keyword evidence="6 9" id="KW-1133">Transmembrane helix</keyword>
<comment type="similarity">
    <text evidence="8">Belongs to the amino acid/polyamine transporter 2 family. Amino acid/auxin permease (AAAP) (TC 2.A.18.2) subfamily.</text>
</comment>
<evidence type="ECO:0000256" key="4">
    <source>
        <dbReference type="ARBA" id="ARBA00022692"/>
    </source>
</evidence>
<organism evidence="11 12">
    <name type="scientific">Solanum commersonii</name>
    <name type="common">Commerson's wild potato</name>
    <name type="synonym">Commerson's nightshade</name>
    <dbReference type="NCBI Taxonomy" id="4109"/>
    <lineage>
        <taxon>Eukaryota</taxon>
        <taxon>Viridiplantae</taxon>
        <taxon>Streptophyta</taxon>
        <taxon>Embryophyta</taxon>
        <taxon>Tracheophyta</taxon>
        <taxon>Spermatophyta</taxon>
        <taxon>Magnoliopsida</taxon>
        <taxon>eudicotyledons</taxon>
        <taxon>Gunneridae</taxon>
        <taxon>Pentapetalae</taxon>
        <taxon>asterids</taxon>
        <taxon>lamiids</taxon>
        <taxon>Solanales</taxon>
        <taxon>Solanaceae</taxon>
        <taxon>Solanoideae</taxon>
        <taxon>Solaneae</taxon>
        <taxon>Solanum</taxon>
    </lineage>
</organism>
<name>A0A9J5YYX9_SOLCO</name>
<dbReference type="GO" id="GO:0015171">
    <property type="term" value="F:amino acid transmembrane transporter activity"/>
    <property type="evidence" value="ECO:0007669"/>
    <property type="project" value="UniProtKB-ARBA"/>
</dbReference>
<evidence type="ECO:0000313" key="11">
    <source>
        <dbReference type="EMBL" id="KAG5604976.1"/>
    </source>
</evidence>
<reference evidence="11 12" key="1">
    <citation type="submission" date="2020-09" db="EMBL/GenBank/DDBJ databases">
        <title>De no assembly of potato wild relative species, Solanum commersonii.</title>
        <authorList>
            <person name="Cho K."/>
        </authorList>
    </citation>
    <scope>NUCLEOTIDE SEQUENCE [LARGE SCALE GENOMIC DNA]</scope>
    <source>
        <strain evidence="11">LZ3.2</strain>
        <tissue evidence="11">Leaf</tissue>
    </source>
</reference>
<evidence type="ECO:0000256" key="2">
    <source>
        <dbReference type="ARBA" id="ARBA00022448"/>
    </source>
</evidence>
<evidence type="ECO:0000259" key="10">
    <source>
        <dbReference type="Pfam" id="PF01490"/>
    </source>
</evidence>
<feature type="transmembrane region" description="Helical" evidence="9">
    <location>
        <begin position="354"/>
        <end position="374"/>
    </location>
</feature>
<keyword evidence="5" id="KW-0029">Amino-acid transport</keyword>
<comment type="caution">
    <text evidence="11">The sequence shown here is derived from an EMBL/GenBank/DDBJ whole genome shotgun (WGS) entry which is preliminary data.</text>
</comment>
<evidence type="ECO:0000256" key="9">
    <source>
        <dbReference type="SAM" id="Phobius"/>
    </source>
</evidence>
<sequence>MARVGENGVNNAIDTRTKEQKAIDEWLPITSNRNAKWWYSTMHNVTAMVGAGVLSLPYAMSQMGWGAGVTAMLLSWIITFYTIWQMVEMHEMIPGKRFDRYHELGQCAFGEKLGLWIVVPQQMIVEVSTCIVYMVTGGKSLQKFQEIIFPNVKPFKLTYFITFFSSIEFFLSMLPNFNSLSSVSFVAAVLSIAYSFIAWTASIKEHAIGTQVVSYGPRSSKSSDNVFMFLSALGNIAFSYAGHNVVLEIQATIPSTPENPSKKAMWKGVLIAYIIVAICYLPVAFVGYWVFGNGVDDNILLTLHRPVWLVAAANIFVVFHVIGSYQVYAMPVFDMFETFAVRSMKFKPSFILRFVVRMVFVAFTLFVSITIPFFGGLMGFFGGFALAPTSYYLPCIIWLILKKPKRFGLSWTINWVCIIVGILLTLLSPIGGMWSIIKSVKTYQFYQ</sequence>
<dbReference type="InterPro" id="IPR013057">
    <property type="entry name" value="AA_transpt_TM"/>
</dbReference>
<feature type="transmembrane region" description="Helical" evidence="9">
    <location>
        <begin position="413"/>
        <end position="437"/>
    </location>
</feature>
<evidence type="ECO:0000256" key="5">
    <source>
        <dbReference type="ARBA" id="ARBA00022970"/>
    </source>
</evidence>
<evidence type="ECO:0000256" key="1">
    <source>
        <dbReference type="ARBA" id="ARBA00004651"/>
    </source>
</evidence>
<feature type="transmembrane region" description="Helical" evidence="9">
    <location>
        <begin position="157"/>
        <end position="174"/>
    </location>
</feature>
<evidence type="ECO:0000256" key="6">
    <source>
        <dbReference type="ARBA" id="ARBA00022989"/>
    </source>
</evidence>
<dbReference type="Pfam" id="PF01490">
    <property type="entry name" value="Aa_trans"/>
    <property type="match status" value="1"/>
</dbReference>
<keyword evidence="4 9" id="KW-0812">Transmembrane</keyword>
<dbReference type="OrthoDB" id="40134at2759"/>
<feature type="transmembrane region" description="Helical" evidence="9">
    <location>
        <begin position="380"/>
        <end position="401"/>
    </location>
</feature>
<keyword evidence="12" id="KW-1185">Reference proteome</keyword>
<gene>
    <name evidence="11" type="ORF">H5410_026468</name>
</gene>
<dbReference type="Gene3D" id="1.20.1740.10">
    <property type="entry name" value="Amino acid/polyamine transporter I"/>
    <property type="match status" value="1"/>
</dbReference>
<feature type="transmembrane region" description="Helical" evidence="9">
    <location>
        <begin position="63"/>
        <end position="84"/>
    </location>
</feature>
<keyword evidence="7 9" id="KW-0472">Membrane</keyword>
<keyword evidence="3" id="KW-1003">Cell membrane</keyword>
<evidence type="ECO:0000256" key="8">
    <source>
        <dbReference type="ARBA" id="ARBA00061463"/>
    </source>
</evidence>
<feature type="transmembrane region" description="Helical" evidence="9">
    <location>
        <begin position="113"/>
        <end position="136"/>
    </location>
</feature>
<keyword evidence="2" id="KW-0813">Transport</keyword>
<dbReference type="GO" id="GO:0005886">
    <property type="term" value="C:plasma membrane"/>
    <property type="evidence" value="ECO:0007669"/>
    <property type="project" value="UniProtKB-SubCell"/>
</dbReference>
<comment type="subcellular location">
    <subcellularLocation>
        <location evidence="1">Cell membrane</location>
        <topology evidence="1">Multi-pass membrane protein</topology>
    </subcellularLocation>
</comment>
<protein>
    <recommendedName>
        <fullName evidence="10">Amino acid transporter transmembrane domain-containing protein</fullName>
    </recommendedName>
</protein>
<evidence type="ECO:0000256" key="7">
    <source>
        <dbReference type="ARBA" id="ARBA00023136"/>
    </source>
</evidence>
<evidence type="ECO:0000256" key="3">
    <source>
        <dbReference type="ARBA" id="ARBA00022475"/>
    </source>
</evidence>
<dbReference type="FunFam" id="1.20.1740.10:FF:000033">
    <property type="entry name" value="Lysine histidine transporter 1"/>
    <property type="match status" value="1"/>
</dbReference>
<feature type="domain" description="Amino acid transporter transmembrane" evidence="10">
    <location>
        <begin position="34"/>
        <end position="431"/>
    </location>
</feature>
<feature type="transmembrane region" description="Helical" evidence="9">
    <location>
        <begin position="270"/>
        <end position="291"/>
    </location>
</feature>
<feature type="transmembrane region" description="Helical" evidence="9">
    <location>
        <begin position="311"/>
        <end position="333"/>
    </location>
</feature>
<evidence type="ECO:0000313" key="12">
    <source>
        <dbReference type="Proteomes" id="UP000824120"/>
    </source>
</evidence>
<feature type="transmembrane region" description="Helical" evidence="9">
    <location>
        <begin position="37"/>
        <end position="56"/>
    </location>
</feature>